<comment type="caution">
    <text evidence="1">The sequence shown here is derived from an EMBL/GenBank/DDBJ whole genome shotgun (WGS) entry which is preliminary data.</text>
</comment>
<evidence type="ECO:0000313" key="1">
    <source>
        <dbReference type="EMBL" id="KFB70495.1"/>
    </source>
</evidence>
<dbReference type="AlphaFoldDB" id="A0A084Y701"/>
<organism evidence="1 2">
    <name type="scientific">Candidatus Accumulibacter phosphatis</name>
    <dbReference type="NCBI Taxonomy" id="327160"/>
    <lineage>
        <taxon>Bacteria</taxon>
        <taxon>Pseudomonadati</taxon>
        <taxon>Pseudomonadota</taxon>
        <taxon>Betaproteobacteria</taxon>
        <taxon>Candidatus Accumulibacter</taxon>
    </lineage>
</organism>
<reference evidence="1 2" key="1">
    <citation type="submission" date="2014-02" db="EMBL/GenBank/DDBJ databases">
        <title>Expanding our view of genomic diversity in Candidatus Accumulibacter clades.</title>
        <authorList>
            <person name="Skennerton C.T."/>
            <person name="Barr J.J."/>
            <person name="Slater F.R."/>
            <person name="Bond P.L."/>
            <person name="Tyson G.W."/>
        </authorList>
    </citation>
    <scope>NUCLEOTIDE SEQUENCE [LARGE SCALE GENOMIC DNA]</scope>
    <source>
        <strain evidence="2">BA-91</strain>
    </source>
</reference>
<protein>
    <submittedName>
        <fullName evidence="1">Uncharacterized protein</fullName>
    </submittedName>
</protein>
<sequence length="179" mass="19432">MPRLPPGFSWQRQRFEPMHAVFGEMQTSNVLDRALCCRKIGACGERRLQSVHRLTCGHRGDSIPAELMRGAGRGSAPASRGPLRLGAQIDEVFPLICPRCGGEMRIIAFLTDAGAVCDILTPIGEPTSPPPLMPARAPPLWERQDATMGEDDPQLAYVCCCTSSTLLHPARMPIQSAIA</sequence>
<name>A0A084Y701_9PROT</name>
<dbReference type="EMBL" id="JDVG02000694">
    <property type="protein sequence ID" value="KFB70495.1"/>
    <property type="molecule type" value="Genomic_DNA"/>
</dbReference>
<accession>A0A084Y701</accession>
<gene>
    <name evidence="1" type="ORF">AW09_004404</name>
</gene>
<dbReference type="Proteomes" id="UP000020077">
    <property type="component" value="Unassembled WGS sequence"/>
</dbReference>
<proteinExistence type="predicted"/>
<evidence type="ECO:0000313" key="2">
    <source>
        <dbReference type="Proteomes" id="UP000020077"/>
    </source>
</evidence>